<protein>
    <recommendedName>
        <fullName evidence="6 19">Phosphatidylcholine synthase</fullName>
        <shortName evidence="19">PC synthase</shortName>
        <shortName evidence="19">PCS</shortName>
        <ecNumber evidence="5 19">2.7.8.24</ecNumber>
    </recommendedName>
    <alternativeName>
        <fullName evidence="18 19">CDP-diglyceride-choline O-phosphatidyltransferase</fullName>
    </alternativeName>
</protein>
<evidence type="ECO:0000256" key="12">
    <source>
        <dbReference type="ARBA" id="ARBA00022989"/>
    </source>
</evidence>
<dbReference type="EC" id="2.7.8.24" evidence="5 19"/>
<dbReference type="NCBIfam" id="NF045884">
    <property type="entry name" value="PhCholSynAgro"/>
    <property type="match status" value="1"/>
</dbReference>
<evidence type="ECO:0000256" key="3">
    <source>
        <dbReference type="ARBA" id="ARBA00004429"/>
    </source>
</evidence>
<keyword evidence="13 19" id="KW-0443">Lipid metabolism</keyword>
<reference evidence="21" key="2">
    <citation type="submission" date="2020-09" db="EMBL/GenBank/DDBJ databases">
        <authorList>
            <person name="Sun Q."/>
            <person name="Zhou Y."/>
        </authorList>
    </citation>
    <scope>NUCLEOTIDE SEQUENCE</scope>
    <source>
        <strain evidence="21">CGMCC 1.15493</strain>
    </source>
</reference>
<evidence type="ECO:0000256" key="14">
    <source>
        <dbReference type="ARBA" id="ARBA00023136"/>
    </source>
</evidence>
<evidence type="ECO:0000313" key="21">
    <source>
        <dbReference type="EMBL" id="GGD24735.1"/>
    </source>
</evidence>
<name>A0A916Y0B8_9HYPH</name>
<reference evidence="21" key="1">
    <citation type="journal article" date="2014" name="Int. J. Syst. Evol. Microbiol.">
        <title>Complete genome sequence of Corynebacterium casei LMG S-19264T (=DSM 44701T), isolated from a smear-ripened cheese.</title>
        <authorList>
            <consortium name="US DOE Joint Genome Institute (JGI-PGF)"/>
            <person name="Walter F."/>
            <person name="Albersmeier A."/>
            <person name="Kalinowski J."/>
            <person name="Ruckert C."/>
        </authorList>
    </citation>
    <scope>NUCLEOTIDE SEQUENCE</scope>
    <source>
        <strain evidence="21">CGMCC 1.15493</strain>
    </source>
</reference>
<feature type="transmembrane region" description="Helical" evidence="20">
    <location>
        <begin position="130"/>
        <end position="148"/>
    </location>
</feature>
<evidence type="ECO:0000256" key="10">
    <source>
        <dbReference type="ARBA" id="ARBA00022679"/>
    </source>
</evidence>
<keyword evidence="9 19" id="KW-0997">Cell inner membrane</keyword>
<dbReference type="InterPro" id="IPR043130">
    <property type="entry name" value="CDP-OH_PTrfase_TM_dom"/>
</dbReference>
<comment type="similarity">
    <text evidence="4 19">Belongs to the CDP-alcohol phosphatidyltransferase class-I family.</text>
</comment>
<keyword evidence="14 19" id="KW-0472">Membrane</keyword>
<keyword evidence="11 20" id="KW-0812">Transmembrane</keyword>
<evidence type="ECO:0000256" key="7">
    <source>
        <dbReference type="ARBA" id="ARBA00022475"/>
    </source>
</evidence>
<evidence type="ECO:0000256" key="6">
    <source>
        <dbReference type="ARBA" id="ARBA00015623"/>
    </source>
</evidence>
<feature type="transmembrane region" description="Helical" evidence="20">
    <location>
        <begin position="101"/>
        <end position="121"/>
    </location>
</feature>
<dbReference type="AlphaFoldDB" id="A0A916Y0B8"/>
<dbReference type="EMBL" id="BMJJ01000007">
    <property type="protein sequence ID" value="GGD24735.1"/>
    <property type="molecule type" value="Genomic_DNA"/>
</dbReference>
<comment type="function">
    <text evidence="19">Condenses choline with CDP-diglyceride to produce phosphatidylcholine and CMP.</text>
</comment>
<evidence type="ECO:0000313" key="22">
    <source>
        <dbReference type="Proteomes" id="UP000613160"/>
    </source>
</evidence>
<comment type="subcellular location">
    <subcellularLocation>
        <location evidence="3 19">Cell inner membrane</location>
        <topology evidence="3 19">Multi-pass membrane protein</topology>
    </subcellularLocation>
</comment>
<organism evidence="21 22">
    <name type="scientific">Aureimonas glaciei</name>
    <dbReference type="NCBI Taxonomy" id="1776957"/>
    <lineage>
        <taxon>Bacteria</taxon>
        <taxon>Pseudomonadati</taxon>
        <taxon>Pseudomonadota</taxon>
        <taxon>Alphaproteobacteria</taxon>
        <taxon>Hyphomicrobiales</taxon>
        <taxon>Aurantimonadaceae</taxon>
        <taxon>Aureimonas</taxon>
    </lineage>
</organism>
<feature type="transmembrane region" description="Helical" evidence="20">
    <location>
        <begin position="12"/>
        <end position="33"/>
    </location>
</feature>
<evidence type="ECO:0000256" key="18">
    <source>
        <dbReference type="ARBA" id="ARBA00033321"/>
    </source>
</evidence>
<keyword evidence="15 19" id="KW-0594">Phospholipid biosynthesis</keyword>
<comment type="caution">
    <text evidence="21">The sequence shown here is derived from an EMBL/GenBank/DDBJ whole genome shotgun (WGS) entry which is preliminary data.</text>
</comment>
<dbReference type="GO" id="GO:0050520">
    <property type="term" value="F:phosphatidylcholine synthase activity"/>
    <property type="evidence" value="ECO:0007669"/>
    <property type="project" value="UniProtKB-EC"/>
</dbReference>
<dbReference type="InterPro" id="IPR026027">
    <property type="entry name" value="PcS"/>
</dbReference>
<evidence type="ECO:0000256" key="2">
    <source>
        <dbReference type="ARBA" id="ARBA00001936"/>
    </source>
</evidence>
<keyword evidence="17 19" id="KW-1208">Phospholipid metabolism</keyword>
<proteinExistence type="inferred from homology"/>
<evidence type="ECO:0000256" key="15">
    <source>
        <dbReference type="ARBA" id="ARBA00023209"/>
    </source>
</evidence>
<evidence type="ECO:0000256" key="8">
    <source>
        <dbReference type="ARBA" id="ARBA00022516"/>
    </source>
</evidence>
<comment type="cofactor">
    <cofactor evidence="2 19">
        <name>Mn(2+)</name>
        <dbReference type="ChEBI" id="CHEBI:29035"/>
    </cofactor>
</comment>
<dbReference type="FunFam" id="1.20.120.1760:FF:000009">
    <property type="entry name" value="Phosphatidylcholine synthase"/>
    <property type="match status" value="1"/>
</dbReference>
<dbReference type="Proteomes" id="UP000613160">
    <property type="component" value="Unassembled WGS sequence"/>
</dbReference>
<keyword evidence="10 19" id="KW-0808">Transferase</keyword>
<accession>A0A916Y0B8</accession>
<keyword evidence="7 19" id="KW-1003">Cell membrane</keyword>
<evidence type="ECO:0000256" key="17">
    <source>
        <dbReference type="ARBA" id="ARBA00023264"/>
    </source>
</evidence>
<dbReference type="GO" id="GO:0005886">
    <property type="term" value="C:plasma membrane"/>
    <property type="evidence" value="ECO:0007669"/>
    <property type="project" value="UniProtKB-SubCell"/>
</dbReference>
<keyword evidence="8 19" id="KW-0444">Lipid biosynthesis</keyword>
<keyword evidence="12 20" id="KW-1133">Transmembrane helix</keyword>
<evidence type="ECO:0000256" key="19">
    <source>
        <dbReference type="PIRNR" id="PIRNR000851"/>
    </source>
</evidence>
<dbReference type="PIRSF" id="PIRSF000851">
    <property type="entry name" value="PcS"/>
    <property type="match status" value="1"/>
</dbReference>
<dbReference type="RefSeq" id="WP_188852018.1">
    <property type="nucleotide sequence ID" value="NZ_BMJJ01000007.1"/>
</dbReference>
<feature type="transmembrane region" description="Helical" evidence="20">
    <location>
        <begin position="185"/>
        <end position="205"/>
    </location>
</feature>
<evidence type="ECO:0000256" key="13">
    <source>
        <dbReference type="ARBA" id="ARBA00023098"/>
    </source>
</evidence>
<evidence type="ECO:0000256" key="11">
    <source>
        <dbReference type="ARBA" id="ARBA00022692"/>
    </source>
</evidence>
<feature type="transmembrane region" description="Helical" evidence="20">
    <location>
        <begin position="211"/>
        <end position="232"/>
    </location>
</feature>
<gene>
    <name evidence="21" type="primary">pcs</name>
    <name evidence="21" type="ORF">GCM10011335_29610</name>
</gene>
<comment type="catalytic activity">
    <reaction evidence="1 19">
        <text>a CDP-1,2-diacyl-sn-glycerol + choline = a 1,2-diacyl-sn-glycero-3-phosphocholine + CMP + H(+)</text>
        <dbReference type="Rhea" id="RHEA:14597"/>
        <dbReference type="ChEBI" id="CHEBI:15354"/>
        <dbReference type="ChEBI" id="CHEBI:15378"/>
        <dbReference type="ChEBI" id="CHEBI:57643"/>
        <dbReference type="ChEBI" id="CHEBI:58332"/>
        <dbReference type="ChEBI" id="CHEBI:60377"/>
        <dbReference type="EC" id="2.7.8.24"/>
    </reaction>
</comment>
<evidence type="ECO:0000256" key="1">
    <source>
        <dbReference type="ARBA" id="ARBA00000958"/>
    </source>
</evidence>
<sequence>MAEPVSKWEQRRAFAVHLLTASGAFWAFLSIIAAADHRWVAMFGWLGFALFVDAIDGPMARKVDILRVLPNWSGDVLDQIIDYATYVIIPAFALYESGMISGPLSFVAAGMIVISSAIYYADTRMKTTDYFFRGFPVAWNMVVFTFFAVQPSEITAFAFVAFCSIATFLPIKFLHPVRVKRLRPLNLAIVALWSVFGLLALYYSFDLPGWAKAGILATGLYLFSIGAVVQVVDWLGGRKQAKLGDAE</sequence>
<evidence type="ECO:0000256" key="9">
    <source>
        <dbReference type="ARBA" id="ARBA00022519"/>
    </source>
</evidence>
<evidence type="ECO:0000256" key="4">
    <source>
        <dbReference type="ARBA" id="ARBA00010441"/>
    </source>
</evidence>
<evidence type="ECO:0000256" key="5">
    <source>
        <dbReference type="ARBA" id="ARBA00013195"/>
    </source>
</evidence>
<feature type="transmembrane region" description="Helical" evidence="20">
    <location>
        <begin position="154"/>
        <end position="173"/>
    </location>
</feature>
<keyword evidence="22" id="KW-1185">Reference proteome</keyword>
<evidence type="ECO:0000256" key="20">
    <source>
        <dbReference type="SAM" id="Phobius"/>
    </source>
</evidence>
<dbReference type="GO" id="GO:0008654">
    <property type="term" value="P:phospholipid biosynthetic process"/>
    <property type="evidence" value="ECO:0007669"/>
    <property type="project" value="UniProtKB-KW"/>
</dbReference>
<keyword evidence="16 19" id="KW-0464">Manganese</keyword>
<dbReference type="Gene3D" id="1.20.120.1760">
    <property type="match status" value="1"/>
</dbReference>
<evidence type="ECO:0000256" key="16">
    <source>
        <dbReference type="ARBA" id="ARBA00023211"/>
    </source>
</evidence>